<dbReference type="SUPFAM" id="SSF103481">
    <property type="entry name" value="Multidrug resistance efflux transporter EmrE"/>
    <property type="match status" value="2"/>
</dbReference>
<keyword evidence="1" id="KW-1133">Transmembrane helix</keyword>
<sequence>MTANKLTTAANAIVLQSANPIFVLLFCALFKHERISKRDASVVAIVLGGVALFFLDELSPGSMLGNILALLSAVMLASAFVFACGSGSLHESMSGVLLGHLFSALIGLPFVFIFPPQLSATSVGAILFLGVFQLGIPYTLFAVGTRYCPPIAVSLICMLEPIFNPVWVAVFLHEIPGVAAISGGVIVIVTLAFWCVENARQQATVSR</sequence>
<accession>A0A645EIM1</accession>
<proteinExistence type="predicted"/>
<feature type="transmembrane region" description="Helical" evidence="1">
    <location>
        <begin position="120"/>
        <end position="144"/>
    </location>
</feature>
<feature type="transmembrane region" description="Helical" evidence="1">
    <location>
        <begin position="12"/>
        <end position="30"/>
    </location>
</feature>
<keyword evidence="1" id="KW-0472">Membrane</keyword>
<name>A0A645EIM1_9ZZZZ</name>
<comment type="caution">
    <text evidence="3">The sequence shown here is derived from an EMBL/GenBank/DDBJ whole genome shotgun (WGS) entry which is preliminary data.</text>
</comment>
<keyword evidence="1" id="KW-0812">Transmembrane</keyword>
<reference evidence="3" key="1">
    <citation type="submission" date="2019-08" db="EMBL/GenBank/DDBJ databases">
        <authorList>
            <person name="Kucharzyk K."/>
            <person name="Murdoch R.W."/>
            <person name="Higgins S."/>
            <person name="Loffler F."/>
        </authorList>
    </citation>
    <scope>NUCLEOTIDE SEQUENCE</scope>
</reference>
<feature type="transmembrane region" description="Helical" evidence="1">
    <location>
        <begin position="67"/>
        <end position="84"/>
    </location>
</feature>
<feature type="domain" description="EamA" evidence="2">
    <location>
        <begin position="3"/>
        <end position="54"/>
    </location>
</feature>
<dbReference type="PANTHER" id="PTHR22911">
    <property type="entry name" value="ACYL-MALONYL CONDENSING ENZYME-RELATED"/>
    <property type="match status" value="1"/>
</dbReference>
<evidence type="ECO:0000313" key="3">
    <source>
        <dbReference type="EMBL" id="MPN01112.1"/>
    </source>
</evidence>
<dbReference type="InterPro" id="IPR037185">
    <property type="entry name" value="EmrE-like"/>
</dbReference>
<gene>
    <name evidence="3" type="ORF">SDC9_148315</name>
</gene>
<feature type="domain" description="EamA" evidence="2">
    <location>
        <begin position="64"/>
        <end position="192"/>
    </location>
</feature>
<protein>
    <recommendedName>
        <fullName evidence="2">EamA domain-containing protein</fullName>
    </recommendedName>
</protein>
<dbReference type="InterPro" id="IPR000620">
    <property type="entry name" value="EamA_dom"/>
</dbReference>
<feature type="transmembrane region" description="Helical" evidence="1">
    <location>
        <begin position="96"/>
        <end position="114"/>
    </location>
</feature>
<dbReference type="EMBL" id="VSSQ01047132">
    <property type="protein sequence ID" value="MPN01112.1"/>
    <property type="molecule type" value="Genomic_DNA"/>
</dbReference>
<feature type="transmembrane region" description="Helical" evidence="1">
    <location>
        <begin position="151"/>
        <end position="172"/>
    </location>
</feature>
<feature type="transmembrane region" description="Helical" evidence="1">
    <location>
        <begin position="178"/>
        <end position="196"/>
    </location>
</feature>
<evidence type="ECO:0000256" key="1">
    <source>
        <dbReference type="SAM" id="Phobius"/>
    </source>
</evidence>
<dbReference type="Pfam" id="PF00892">
    <property type="entry name" value="EamA"/>
    <property type="match status" value="2"/>
</dbReference>
<dbReference type="AlphaFoldDB" id="A0A645EIM1"/>
<feature type="transmembrane region" description="Helical" evidence="1">
    <location>
        <begin position="39"/>
        <end position="55"/>
    </location>
</feature>
<evidence type="ECO:0000259" key="2">
    <source>
        <dbReference type="Pfam" id="PF00892"/>
    </source>
</evidence>
<organism evidence="3">
    <name type="scientific">bioreactor metagenome</name>
    <dbReference type="NCBI Taxonomy" id="1076179"/>
    <lineage>
        <taxon>unclassified sequences</taxon>
        <taxon>metagenomes</taxon>
        <taxon>ecological metagenomes</taxon>
    </lineage>
</organism>
<dbReference type="GO" id="GO:0016020">
    <property type="term" value="C:membrane"/>
    <property type="evidence" value="ECO:0007669"/>
    <property type="project" value="InterPro"/>
</dbReference>